<dbReference type="NCBIfam" id="NF033516">
    <property type="entry name" value="transpos_IS3"/>
    <property type="match status" value="1"/>
</dbReference>
<dbReference type="AlphaFoldDB" id="A0A1Q8TFZ6"/>
<dbReference type="Gene3D" id="3.30.420.10">
    <property type="entry name" value="Ribonuclease H-like superfamily/Ribonuclease H"/>
    <property type="match status" value="1"/>
</dbReference>
<protein>
    <recommendedName>
        <fullName evidence="1">Integrase catalytic domain-containing protein</fullName>
    </recommendedName>
</protein>
<dbReference type="PANTHER" id="PTHR46889:SF4">
    <property type="entry name" value="TRANSPOSASE INSO FOR INSERTION SEQUENCE ELEMENT IS911B-RELATED"/>
    <property type="match status" value="1"/>
</dbReference>
<accession>A0A1Q8TFZ6</accession>
<dbReference type="Pfam" id="PF13276">
    <property type="entry name" value="HTH_21"/>
    <property type="match status" value="1"/>
</dbReference>
<dbReference type="PROSITE" id="PS50994">
    <property type="entry name" value="INTEGRASE"/>
    <property type="match status" value="1"/>
</dbReference>
<dbReference type="GO" id="GO:0015074">
    <property type="term" value="P:DNA integration"/>
    <property type="evidence" value="ECO:0007669"/>
    <property type="project" value="InterPro"/>
</dbReference>
<evidence type="ECO:0000313" key="3">
    <source>
        <dbReference type="Proteomes" id="UP000186806"/>
    </source>
</evidence>
<dbReference type="InterPro" id="IPR025948">
    <property type="entry name" value="HTH-like_dom"/>
</dbReference>
<sequence>MSISRSGYYAWVNRKPSKRMSEQAVLLSQIRKIYDDSGGRYGSPRVYQALRREGVTVGENRVAKVMQQWGMRARVSRVYRRLARRRHELRALPNHRLEAPAPDAVDQQWSSDVTYIKLGSKYVFLAVVLDLFSRRVLSWRLGERLSADFSRATLREAFELRRPAAGLLLHTDRGIEYRAQKTQRLLKQHRVRHSMNRPGQCTDNAEVESFFKTLKGELLHATSFVTMRQLRKHINRYIEGFYNTQRLHSSLGYRTPLEFEDLH</sequence>
<feature type="domain" description="Integrase catalytic" evidence="1">
    <location>
        <begin position="98"/>
        <end position="263"/>
    </location>
</feature>
<dbReference type="PANTHER" id="PTHR46889">
    <property type="entry name" value="TRANSPOSASE INSF FOR INSERTION SEQUENCE IS3B-RELATED"/>
    <property type="match status" value="1"/>
</dbReference>
<keyword evidence="3" id="KW-1185">Reference proteome</keyword>
<dbReference type="InterPro" id="IPR036397">
    <property type="entry name" value="RNaseH_sf"/>
</dbReference>
<dbReference type="InterPro" id="IPR012337">
    <property type="entry name" value="RNaseH-like_sf"/>
</dbReference>
<dbReference type="SUPFAM" id="SSF53098">
    <property type="entry name" value="Ribonuclease H-like"/>
    <property type="match status" value="1"/>
</dbReference>
<dbReference type="Pfam" id="PF00665">
    <property type="entry name" value="rve"/>
    <property type="match status" value="1"/>
</dbReference>
<dbReference type="GO" id="GO:0003676">
    <property type="term" value="F:nucleic acid binding"/>
    <property type="evidence" value="ECO:0007669"/>
    <property type="project" value="InterPro"/>
</dbReference>
<dbReference type="EMBL" id="MSDQ01000006">
    <property type="protein sequence ID" value="OLO12601.1"/>
    <property type="molecule type" value="Genomic_DNA"/>
</dbReference>
<gene>
    <name evidence="2" type="ORF">BTW10_03825</name>
</gene>
<dbReference type="InterPro" id="IPR048020">
    <property type="entry name" value="Transpos_IS3"/>
</dbReference>
<proteinExistence type="predicted"/>
<evidence type="ECO:0000313" key="2">
    <source>
        <dbReference type="EMBL" id="OLO12601.1"/>
    </source>
</evidence>
<dbReference type="InterPro" id="IPR050900">
    <property type="entry name" value="Transposase_IS3/IS150/IS904"/>
</dbReference>
<organism evidence="2 3">
    <name type="scientific">Chromohalobacter japonicus</name>
    <dbReference type="NCBI Taxonomy" id="223900"/>
    <lineage>
        <taxon>Bacteria</taxon>
        <taxon>Pseudomonadati</taxon>
        <taxon>Pseudomonadota</taxon>
        <taxon>Gammaproteobacteria</taxon>
        <taxon>Oceanospirillales</taxon>
        <taxon>Halomonadaceae</taxon>
        <taxon>Chromohalobacter</taxon>
    </lineage>
</organism>
<dbReference type="Proteomes" id="UP000186806">
    <property type="component" value="Unassembled WGS sequence"/>
</dbReference>
<dbReference type="Pfam" id="PF13333">
    <property type="entry name" value="rve_2"/>
    <property type="match status" value="1"/>
</dbReference>
<reference evidence="2 3" key="1">
    <citation type="submission" date="2016-12" db="EMBL/GenBank/DDBJ databases">
        <title>Draft genome sequences of strains Salinicola socius SMB35, Salinicola sp. MH3R3-1 and Chromohalobacter sp. SMB17 from the Verkhnekamsk potash mining region of Russia.</title>
        <authorList>
            <person name="Mavrodi D.V."/>
            <person name="Olsson B.E."/>
            <person name="Korsakova E.S."/>
            <person name="Pyankova A."/>
            <person name="Mavrodi O.V."/>
            <person name="Plotnikova E.G."/>
        </authorList>
    </citation>
    <scope>NUCLEOTIDE SEQUENCE [LARGE SCALE GENOMIC DNA]</scope>
    <source>
        <strain evidence="2 3">SMB17</strain>
    </source>
</reference>
<name>A0A1Q8TFZ6_9GAMM</name>
<dbReference type="InterPro" id="IPR001584">
    <property type="entry name" value="Integrase_cat-core"/>
</dbReference>
<evidence type="ECO:0000259" key="1">
    <source>
        <dbReference type="PROSITE" id="PS50994"/>
    </source>
</evidence>
<comment type="caution">
    <text evidence="2">The sequence shown here is derived from an EMBL/GenBank/DDBJ whole genome shotgun (WGS) entry which is preliminary data.</text>
</comment>